<evidence type="ECO:0000313" key="5">
    <source>
        <dbReference type="EMBL" id="MBT2186402.1"/>
    </source>
</evidence>
<evidence type="ECO:0000256" key="1">
    <source>
        <dbReference type="ARBA" id="ARBA00022729"/>
    </source>
</evidence>
<keyword evidence="6" id="KW-1185">Reference proteome</keyword>
<evidence type="ECO:0000256" key="2">
    <source>
        <dbReference type="SAM" id="MobiDB-lite"/>
    </source>
</evidence>
<dbReference type="Gene3D" id="2.60.450.10">
    <property type="entry name" value="Lipopolysaccharide (LPS) transport protein A like domain"/>
    <property type="match status" value="1"/>
</dbReference>
<dbReference type="GO" id="GO:0015920">
    <property type="term" value="P:lipopolysaccharide transport"/>
    <property type="evidence" value="ECO:0007669"/>
    <property type="project" value="TreeGrafter"/>
</dbReference>
<gene>
    <name evidence="5" type="ORF">KK488_05515</name>
</gene>
<evidence type="ECO:0000256" key="3">
    <source>
        <dbReference type="SAM" id="SignalP"/>
    </source>
</evidence>
<sequence length="175" mass="18076">MRRSLPLLAAGAGLVLLGTANAQVLKGHNTSAPVDFSADRIEVQDRADRVVVSGNVQVTQAGLTLTAQRLTVAYHDAKGIEIDRLDASGGVVVTRGDERASGSVAIYDLNRRLITLLGGVQLSQGANRLAGSRLVIDLATGRSTVDGSAASGPSGTSTSSNGRVSGTFKVRQRPN</sequence>
<dbReference type="GO" id="GO:0009279">
    <property type="term" value="C:cell outer membrane"/>
    <property type="evidence" value="ECO:0007669"/>
    <property type="project" value="TreeGrafter"/>
</dbReference>
<dbReference type="RefSeq" id="WP_214622305.1">
    <property type="nucleotide sequence ID" value="NZ_JAHGAW010000003.1"/>
</dbReference>
<dbReference type="Pfam" id="PF03968">
    <property type="entry name" value="LptD_N"/>
    <property type="match status" value="1"/>
</dbReference>
<feature type="chain" id="PRO_5040865969" evidence="3">
    <location>
        <begin position="23"/>
        <end position="175"/>
    </location>
</feature>
<accession>A0A9X1IQ09</accession>
<protein>
    <submittedName>
        <fullName evidence="5">OstA family protein</fullName>
    </submittedName>
</protein>
<organism evidence="5 6">
    <name type="scientific">Sphingobium nicotianae</name>
    <dbReference type="NCBI Taxonomy" id="2782607"/>
    <lineage>
        <taxon>Bacteria</taxon>
        <taxon>Pseudomonadati</taxon>
        <taxon>Pseudomonadota</taxon>
        <taxon>Alphaproteobacteria</taxon>
        <taxon>Sphingomonadales</taxon>
        <taxon>Sphingomonadaceae</taxon>
        <taxon>Sphingobium</taxon>
    </lineage>
</organism>
<comment type="caution">
    <text evidence="5">The sequence shown here is derived from an EMBL/GenBank/DDBJ whole genome shotgun (WGS) entry which is preliminary data.</text>
</comment>
<dbReference type="AlphaFoldDB" id="A0A9X1IQ09"/>
<reference evidence="5" key="1">
    <citation type="submission" date="2021-05" db="EMBL/GenBank/DDBJ databases">
        <title>Genome of Sphingobium sp. strain.</title>
        <authorList>
            <person name="Fan R."/>
        </authorList>
    </citation>
    <scope>NUCLEOTIDE SEQUENCE</scope>
    <source>
        <strain evidence="5">H33</strain>
    </source>
</reference>
<feature type="region of interest" description="Disordered" evidence="2">
    <location>
        <begin position="144"/>
        <end position="175"/>
    </location>
</feature>
<keyword evidence="1 3" id="KW-0732">Signal</keyword>
<dbReference type="PANTHER" id="PTHR36504">
    <property type="entry name" value="LIPOPOLYSACCHARIDE EXPORT SYSTEM PROTEIN LPTA"/>
    <property type="match status" value="1"/>
</dbReference>
<dbReference type="GO" id="GO:0030288">
    <property type="term" value="C:outer membrane-bounded periplasmic space"/>
    <property type="evidence" value="ECO:0007669"/>
    <property type="project" value="TreeGrafter"/>
</dbReference>
<dbReference type="EMBL" id="JAHGAW010000003">
    <property type="protein sequence ID" value="MBT2186402.1"/>
    <property type="molecule type" value="Genomic_DNA"/>
</dbReference>
<feature type="signal peptide" evidence="3">
    <location>
        <begin position="1"/>
        <end position="22"/>
    </location>
</feature>
<name>A0A9X1IQ09_9SPHN</name>
<dbReference type="Proteomes" id="UP001138757">
    <property type="component" value="Unassembled WGS sequence"/>
</dbReference>
<dbReference type="InterPro" id="IPR005653">
    <property type="entry name" value="OstA-like_N"/>
</dbReference>
<evidence type="ECO:0000259" key="4">
    <source>
        <dbReference type="Pfam" id="PF03968"/>
    </source>
</evidence>
<feature type="domain" description="Organic solvent tolerance-like N-terminal" evidence="4">
    <location>
        <begin position="37"/>
        <end position="141"/>
    </location>
</feature>
<feature type="compositionally biased region" description="Low complexity" evidence="2">
    <location>
        <begin position="147"/>
        <end position="160"/>
    </location>
</feature>
<dbReference type="PANTHER" id="PTHR36504:SF1">
    <property type="entry name" value="LIPOPOLYSACCHARIDE EXPORT SYSTEM PROTEIN LPTA"/>
    <property type="match status" value="1"/>
</dbReference>
<dbReference type="InterPro" id="IPR052037">
    <property type="entry name" value="LPS_export_LptA"/>
</dbReference>
<evidence type="ECO:0000313" key="6">
    <source>
        <dbReference type="Proteomes" id="UP001138757"/>
    </source>
</evidence>
<proteinExistence type="predicted"/>
<dbReference type="GO" id="GO:0017089">
    <property type="term" value="F:glycolipid transfer activity"/>
    <property type="evidence" value="ECO:0007669"/>
    <property type="project" value="TreeGrafter"/>
</dbReference>